<name>A0A0F9RJ93_9ZZZZ</name>
<evidence type="ECO:0000313" key="1">
    <source>
        <dbReference type="EMBL" id="KKN49877.1"/>
    </source>
</evidence>
<sequence>MIKQGAGNSEGDIYQLWLGVSIIKDWILSEKNNDERESFWLEQEIGRSKAGIFDDIQVFEKDKYKFFQVKHTIKIIGDLIKYDDLTSAESKISIQEIYSGFVKVRSLIGDKPFNLIIYSNKTAGNKLSKLINPVGQFIDTIRNVNPRAKTANKEIITEFLKLSKCTRTELRDALTHLYFYLGRNDSDGLISIVKQKLANAELTDHIFELNRKSKKEKLRVTYGMINYYIKNKVSNNKGFRIFMEEIATPNLSLIRENIELLHTVKLKQKEVGKLLSQNRKEIYNIIYGDKYNTRPINQEMVKVINEFVEFSFSFVKDKNDKIQEPIYNSLYLISLNLDAKKIVRKYFYDYLINLYENDKINANIVNILDNLAYFGNRIDEILKAIKNKNRIVFNTLSQNIKNDLISSKVNFTSQEKFTFRKNILIVSQDLDDTMDKDVQDNINDLIRILNREPDIIVNQKKENNNKSSEINDSKQLNKKKKVIKLLKKVENTSIKLSEILPDYLAFLLEIGEKQESFWVRIEISGNIFENRTKYKEKFEYRKILTYITNRIVQVNKFPIEIIHGKNPGLFKETYRIGDWTIQELEEFATHDDTEIVISEFLSKDFEFYAHNSISSIRKLLSNIRKKISGFLLTFLK</sequence>
<dbReference type="EMBL" id="LAZR01001146">
    <property type="protein sequence ID" value="KKN49877.1"/>
    <property type="molecule type" value="Genomic_DNA"/>
</dbReference>
<proteinExistence type="predicted"/>
<dbReference type="SUPFAM" id="SSF48371">
    <property type="entry name" value="ARM repeat"/>
    <property type="match status" value="1"/>
</dbReference>
<dbReference type="InterPro" id="IPR016024">
    <property type="entry name" value="ARM-type_fold"/>
</dbReference>
<reference evidence="1" key="1">
    <citation type="journal article" date="2015" name="Nature">
        <title>Complex archaea that bridge the gap between prokaryotes and eukaryotes.</title>
        <authorList>
            <person name="Spang A."/>
            <person name="Saw J.H."/>
            <person name="Jorgensen S.L."/>
            <person name="Zaremba-Niedzwiedzka K."/>
            <person name="Martijn J."/>
            <person name="Lind A.E."/>
            <person name="van Eijk R."/>
            <person name="Schleper C."/>
            <person name="Guy L."/>
            <person name="Ettema T.J."/>
        </authorList>
    </citation>
    <scope>NUCLEOTIDE SEQUENCE</scope>
</reference>
<gene>
    <name evidence="1" type="ORF">LCGC14_0638420</name>
</gene>
<protein>
    <submittedName>
        <fullName evidence="1">Uncharacterized protein</fullName>
    </submittedName>
</protein>
<comment type="caution">
    <text evidence="1">The sequence shown here is derived from an EMBL/GenBank/DDBJ whole genome shotgun (WGS) entry which is preliminary data.</text>
</comment>
<dbReference type="AlphaFoldDB" id="A0A0F9RJ93"/>
<organism evidence="1">
    <name type="scientific">marine sediment metagenome</name>
    <dbReference type="NCBI Taxonomy" id="412755"/>
    <lineage>
        <taxon>unclassified sequences</taxon>
        <taxon>metagenomes</taxon>
        <taxon>ecological metagenomes</taxon>
    </lineage>
</organism>
<accession>A0A0F9RJ93</accession>